<dbReference type="NCBIfam" id="NF047356">
    <property type="entry name" value="RNA_bind_RnpM"/>
    <property type="match status" value="1"/>
</dbReference>
<sequence>MKKIPQRTCVVCGNKIDKNKLIRIVKNNEDQIFYDKTGKANGRGAYICSNETCIESLEKSNVLNRTFKMEVNKEIKQKIKEDVVNGKR</sequence>
<dbReference type="Gene3D" id="3.30.1230.10">
    <property type="entry name" value="YlxR-like"/>
    <property type="match status" value="1"/>
</dbReference>
<organism evidence="2 3">
    <name type="scientific">Alkalibaculum sporogenes</name>
    <dbReference type="NCBI Taxonomy" id="2655001"/>
    <lineage>
        <taxon>Bacteria</taxon>
        <taxon>Bacillati</taxon>
        <taxon>Bacillota</taxon>
        <taxon>Clostridia</taxon>
        <taxon>Eubacteriales</taxon>
        <taxon>Eubacteriaceae</taxon>
        <taxon>Alkalibaculum</taxon>
    </lineage>
</organism>
<evidence type="ECO:0000313" key="3">
    <source>
        <dbReference type="Proteomes" id="UP000440004"/>
    </source>
</evidence>
<accession>A0A6A7K901</accession>
<feature type="domain" description="YlxR" evidence="1">
    <location>
        <begin position="7"/>
        <end position="80"/>
    </location>
</feature>
<dbReference type="InterPro" id="IPR007393">
    <property type="entry name" value="YlxR_dom"/>
</dbReference>
<proteinExistence type="predicted"/>
<comment type="caution">
    <text evidence="2">The sequence shown here is derived from an EMBL/GenBank/DDBJ whole genome shotgun (WGS) entry which is preliminary data.</text>
</comment>
<evidence type="ECO:0000313" key="2">
    <source>
        <dbReference type="EMBL" id="MPW25835.1"/>
    </source>
</evidence>
<dbReference type="EMBL" id="WHNX01000011">
    <property type="protein sequence ID" value="MPW25835.1"/>
    <property type="molecule type" value="Genomic_DNA"/>
</dbReference>
<name>A0A6A7K901_9FIRM</name>
<dbReference type="RefSeq" id="WP_152803689.1">
    <property type="nucleotide sequence ID" value="NZ_WHNX01000011.1"/>
</dbReference>
<keyword evidence="3" id="KW-1185">Reference proteome</keyword>
<dbReference type="PANTHER" id="PTHR34215:SF1">
    <property type="entry name" value="YLXR DOMAIN-CONTAINING PROTEIN"/>
    <property type="match status" value="1"/>
</dbReference>
<dbReference type="CDD" id="cd00279">
    <property type="entry name" value="YlxR"/>
    <property type="match status" value="1"/>
</dbReference>
<dbReference type="AlphaFoldDB" id="A0A6A7K901"/>
<dbReference type="InterPro" id="IPR037465">
    <property type="entry name" value="YlxR"/>
</dbReference>
<dbReference type="Pfam" id="PF04296">
    <property type="entry name" value="YlxR"/>
    <property type="match status" value="1"/>
</dbReference>
<evidence type="ECO:0000259" key="1">
    <source>
        <dbReference type="Pfam" id="PF04296"/>
    </source>
</evidence>
<reference evidence="2 3" key="1">
    <citation type="submission" date="2019-10" db="EMBL/GenBank/DDBJ databases">
        <title>Alkalibaculum tamaniensis sp.nov., a new alkaliphilic acetogen, isolated on methoxylated aromatics from a mud volcano.</title>
        <authorList>
            <person name="Khomyakova M.A."/>
            <person name="Merkel A.Y."/>
            <person name="Bonch-Osmolovskaya E.A."/>
            <person name="Slobodkin A.I."/>
        </authorList>
    </citation>
    <scope>NUCLEOTIDE SEQUENCE [LARGE SCALE GENOMIC DNA]</scope>
    <source>
        <strain evidence="2 3">M08DMB</strain>
    </source>
</reference>
<dbReference type="InterPro" id="IPR035931">
    <property type="entry name" value="YlxR-like_sf"/>
</dbReference>
<dbReference type="PANTHER" id="PTHR34215">
    <property type="entry name" value="BLL0784 PROTEIN"/>
    <property type="match status" value="1"/>
</dbReference>
<dbReference type="Proteomes" id="UP000440004">
    <property type="component" value="Unassembled WGS sequence"/>
</dbReference>
<dbReference type="SUPFAM" id="SSF64376">
    <property type="entry name" value="YlxR-like"/>
    <property type="match status" value="1"/>
</dbReference>
<protein>
    <submittedName>
        <fullName evidence="2">DUF448 domain-containing protein</fullName>
    </submittedName>
</protein>
<gene>
    <name evidence="2" type="ORF">GC105_08535</name>
</gene>